<dbReference type="Proteomes" id="UP001060085">
    <property type="component" value="Linkage Group LG06"/>
</dbReference>
<organism evidence="1 2">
    <name type="scientific">Catharanthus roseus</name>
    <name type="common">Madagascar periwinkle</name>
    <name type="synonym">Vinca rosea</name>
    <dbReference type="NCBI Taxonomy" id="4058"/>
    <lineage>
        <taxon>Eukaryota</taxon>
        <taxon>Viridiplantae</taxon>
        <taxon>Streptophyta</taxon>
        <taxon>Embryophyta</taxon>
        <taxon>Tracheophyta</taxon>
        <taxon>Spermatophyta</taxon>
        <taxon>Magnoliopsida</taxon>
        <taxon>eudicotyledons</taxon>
        <taxon>Gunneridae</taxon>
        <taxon>Pentapetalae</taxon>
        <taxon>asterids</taxon>
        <taxon>lamiids</taxon>
        <taxon>Gentianales</taxon>
        <taxon>Apocynaceae</taxon>
        <taxon>Rauvolfioideae</taxon>
        <taxon>Vinceae</taxon>
        <taxon>Catharanthinae</taxon>
        <taxon>Catharanthus</taxon>
    </lineage>
</organism>
<name>A0ACC0A6X5_CATRO</name>
<accession>A0ACC0A6X5</accession>
<dbReference type="EMBL" id="CM044706">
    <property type="protein sequence ID" value="KAI5656653.1"/>
    <property type="molecule type" value="Genomic_DNA"/>
</dbReference>
<evidence type="ECO:0000313" key="1">
    <source>
        <dbReference type="EMBL" id="KAI5656653.1"/>
    </source>
</evidence>
<reference evidence="2" key="1">
    <citation type="journal article" date="2023" name="Nat. Plants">
        <title>Single-cell RNA sequencing provides a high-resolution roadmap for understanding the multicellular compartmentation of specialized metabolism.</title>
        <authorList>
            <person name="Sun S."/>
            <person name="Shen X."/>
            <person name="Li Y."/>
            <person name="Li Y."/>
            <person name="Wang S."/>
            <person name="Li R."/>
            <person name="Zhang H."/>
            <person name="Shen G."/>
            <person name="Guo B."/>
            <person name="Wei J."/>
            <person name="Xu J."/>
            <person name="St-Pierre B."/>
            <person name="Chen S."/>
            <person name="Sun C."/>
        </authorList>
    </citation>
    <scope>NUCLEOTIDE SEQUENCE [LARGE SCALE GENOMIC DNA]</scope>
</reference>
<gene>
    <name evidence="1" type="ORF">M9H77_25446</name>
</gene>
<comment type="caution">
    <text evidence="1">The sequence shown here is derived from an EMBL/GenBank/DDBJ whole genome shotgun (WGS) entry which is preliminary data.</text>
</comment>
<proteinExistence type="predicted"/>
<keyword evidence="2" id="KW-1185">Reference proteome</keyword>
<protein>
    <submittedName>
        <fullName evidence="1">Uncharacterized protein</fullName>
    </submittedName>
</protein>
<evidence type="ECO:0000313" key="2">
    <source>
        <dbReference type="Proteomes" id="UP001060085"/>
    </source>
</evidence>
<sequence>MAASLRLDLKYLIPRPSTVLPTITGSYLRINCGPRGNRGPLLKGRVLSIEAIQAIQALKRAHCTGPSNLDDTFLSKTLSRLLKADLVAAFNELIRQDQTEIAAKVFSVIQLEYSPELGHYADLVSSLSKKGFTDEIDELVHDLEKKGKIQCDDKGLVRLVKALIEAERVGSTARIYELMKRNGWGSTFEVDDHVAELLSRGLRRMGEGSLADEIDLELKRLYKGVGKVKF</sequence>